<reference evidence="2" key="3">
    <citation type="submission" date="2018-08" db="UniProtKB">
        <authorList>
            <consortium name="EnsemblPlants"/>
        </authorList>
    </citation>
    <scope>IDENTIFICATION</scope>
    <source>
        <strain evidence="2">cv. Bd21</strain>
    </source>
</reference>
<gene>
    <name evidence="1" type="ORF">BRADI_1g52381v3</name>
</gene>
<organism evidence="2">
    <name type="scientific">Brachypodium distachyon</name>
    <name type="common">Purple false brome</name>
    <name type="synonym">Trachynia distachya</name>
    <dbReference type="NCBI Taxonomy" id="15368"/>
    <lineage>
        <taxon>Eukaryota</taxon>
        <taxon>Viridiplantae</taxon>
        <taxon>Streptophyta</taxon>
        <taxon>Embryophyta</taxon>
        <taxon>Tracheophyta</taxon>
        <taxon>Spermatophyta</taxon>
        <taxon>Magnoliopsida</taxon>
        <taxon>Liliopsida</taxon>
        <taxon>Poales</taxon>
        <taxon>Poaceae</taxon>
        <taxon>BOP clade</taxon>
        <taxon>Pooideae</taxon>
        <taxon>Stipodae</taxon>
        <taxon>Brachypodieae</taxon>
        <taxon>Brachypodium</taxon>
    </lineage>
</organism>
<dbReference type="AlphaFoldDB" id="I1H244"/>
<dbReference type="Gramene" id="PNT76731">
    <property type="protein sequence ID" value="PNT76731"/>
    <property type="gene ID" value="BRADI_1g52381v3"/>
</dbReference>
<name>I1H244_BRADI</name>
<evidence type="ECO:0000313" key="3">
    <source>
        <dbReference type="Proteomes" id="UP000008810"/>
    </source>
</evidence>
<evidence type="ECO:0000313" key="2">
    <source>
        <dbReference type="EnsemblPlants" id="PNT76731"/>
    </source>
</evidence>
<dbReference type="OrthoDB" id="1889663at2759"/>
<protein>
    <submittedName>
        <fullName evidence="1 2">Uncharacterized protein</fullName>
    </submittedName>
</protein>
<reference evidence="1 2" key="1">
    <citation type="journal article" date="2010" name="Nature">
        <title>Genome sequencing and analysis of the model grass Brachypodium distachyon.</title>
        <authorList>
            <consortium name="International Brachypodium Initiative"/>
        </authorList>
    </citation>
    <scope>NUCLEOTIDE SEQUENCE [LARGE SCALE GENOMIC DNA]</scope>
    <source>
        <strain evidence="1 2">Bd21</strain>
    </source>
</reference>
<dbReference type="eggNOG" id="ENOG502QSJC">
    <property type="taxonomic scope" value="Eukaryota"/>
</dbReference>
<dbReference type="EnsemblPlants" id="PNT76731">
    <property type="protein sequence ID" value="PNT76731"/>
    <property type="gene ID" value="BRADI_1g52381v3"/>
</dbReference>
<proteinExistence type="predicted"/>
<dbReference type="Proteomes" id="UP000008810">
    <property type="component" value="Chromosome 1"/>
</dbReference>
<dbReference type="HOGENOM" id="CLU_109131_2_0_1"/>
<dbReference type="OMA" id="CKVLPMW"/>
<accession>I1H244</accession>
<dbReference type="PANTHER" id="PTHR36038:SF4">
    <property type="entry name" value="OS06G0102750 PROTEIN"/>
    <property type="match status" value="1"/>
</dbReference>
<evidence type="ECO:0000313" key="1">
    <source>
        <dbReference type="EMBL" id="PNT76731.1"/>
    </source>
</evidence>
<sequence>MGHIADPAGAVVVGCKVLPIFHENGIVDGAMRKIAHRIDGKKAVARVKELLKWATQARPYSTSVGGKKWKKVLSFQAGDGAVTKCDEMSSVSGNQSFKWDVGSCSSASSVPYSPLSFASALAAAAKTEHYTPSRNYASRLSSVSQKSSSSEACRMGQWITSDSDFVVLEL</sequence>
<reference evidence="1" key="2">
    <citation type="submission" date="2017-06" db="EMBL/GenBank/DDBJ databases">
        <title>WGS assembly of Brachypodium distachyon.</title>
        <authorList>
            <consortium name="The International Brachypodium Initiative"/>
            <person name="Lucas S."/>
            <person name="Harmon-Smith M."/>
            <person name="Lail K."/>
            <person name="Tice H."/>
            <person name="Grimwood J."/>
            <person name="Bruce D."/>
            <person name="Barry K."/>
            <person name="Shu S."/>
            <person name="Lindquist E."/>
            <person name="Wang M."/>
            <person name="Pitluck S."/>
            <person name="Vogel J.P."/>
            <person name="Garvin D.F."/>
            <person name="Mockler T.C."/>
            <person name="Schmutz J."/>
            <person name="Rokhsar D."/>
            <person name="Bevan M.W."/>
        </authorList>
    </citation>
    <scope>NUCLEOTIDE SEQUENCE</scope>
    <source>
        <strain evidence="1">Bd21</strain>
    </source>
</reference>
<dbReference type="EMBL" id="CM000880">
    <property type="protein sequence ID" value="PNT76731.1"/>
    <property type="molecule type" value="Genomic_DNA"/>
</dbReference>
<keyword evidence="3" id="KW-1185">Reference proteome</keyword>
<dbReference type="InParanoid" id="I1H244"/>
<dbReference type="PANTHER" id="PTHR36038">
    <property type="entry name" value="OS06G0102750 PROTEIN"/>
    <property type="match status" value="1"/>
</dbReference>